<keyword evidence="1" id="KW-1133">Transmembrane helix</keyword>
<keyword evidence="1" id="KW-0472">Membrane</keyword>
<dbReference type="Proteomes" id="UP000198233">
    <property type="component" value="Chromosome"/>
</dbReference>
<evidence type="ECO:0000259" key="2">
    <source>
        <dbReference type="Pfam" id="PF00892"/>
    </source>
</evidence>
<dbReference type="AlphaFoldDB" id="A0AAC9TX86"/>
<dbReference type="GO" id="GO:0016020">
    <property type="term" value="C:membrane"/>
    <property type="evidence" value="ECO:0007669"/>
    <property type="project" value="InterPro"/>
</dbReference>
<evidence type="ECO:0000313" key="4">
    <source>
        <dbReference type="Proteomes" id="UP000198233"/>
    </source>
</evidence>
<accession>A0AAC9TX86</accession>
<reference evidence="3 4" key="1">
    <citation type="submission" date="2017-06" db="EMBL/GenBank/DDBJ databases">
        <title>Complete genome sequence of Shewanella marisflavi EP1 associated with anaerobic 2,4-dinitrotoluene reduction and salt tolerance.</title>
        <authorList>
            <person name="Huang J."/>
        </authorList>
    </citation>
    <scope>NUCLEOTIDE SEQUENCE [LARGE SCALE GENOMIC DNA]</scope>
    <source>
        <strain evidence="3 4">EP1</strain>
    </source>
</reference>
<feature type="domain" description="EamA" evidence="2">
    <location>
        <begin position="7"/>
        <end position="136"/>
    </location>
</feature>
<evidence type="ECO:0000256" key="1">
    <source>
        <dbReference type="SAM" id="Phobius"/>
    </source>
</evidence>
<dbReference type="InterPro" id="IPR000620">
    <property type="entry name" value="EamA_dom"/>
</dbReference>
<feature type="transmembrane region" description="Helical" evidence="1">
    <location>
        <begin position="35"/>
        <end position="57"/>
    </location>
</feature>
<name>A0AAC9TX86_9GAMM</name>
<dbReference type="PANTHER" id="PTHR22911">
    <property type="entry name" value="ACYL-MALONYL CONDENSING ENZYME-RELATED"/>
    <property type="match status" value="1"/>
</dbReference>
<dbReference type="InterPro" id="IPR037185">
    <property type="entry name" value="EmrE-like"/>
</dbReference>
<dbReference type="SUPFAM" id="SSF103481">
    <property type="entry name" value="Multidrug resistance efflux transporter EmrE"/>
    <property type="match status" value="2"/>
</dbReference>
<protein>
    <recommendedName>
        <fullName evidence="2">EamA domain-containing protein</fullName>
    </recommendedName>
</protein>
<evidence type="ECO:0000313" key="3">
    <source>
        <dbReference type="EMBL" id="ASJ95297.1"/>
    </source>
</evidence>
<feature type="transmembrane region" description="Helical" evidence="1">
    <location>
        <begin position="143"/>
        <end position="161"/>
    </location>
</feature>
<feature type="transmembrane region" description="Helical" evidence="1">
    <location>
        <begin position="257"/>
        <end position="276"/>
    </location>
</feature>
<feature type="transmembrane region" description="Helical" evidence="1">
    <location>
        <begin position="120"/>
        <end position="137"/>
    </location>
</feature>
<dbReference type="PANTHER" id="PTHR22911:SF103">
    <property type="entry name" value="BLR2811 PROTEIN"/>
    <property type="match status" value="1"/>
</dbReference>
<dbReference type="Pfam" id="PF00892">
    <property type="entry name" value="EamA"/>
    <property type="match status" value="2"/>
</dbReference>
<dbReference type="KEGG" id="smav:CFF01_01125"/>
<feature type="domain" description="EamA" evidence="2">
    <location>
        <begin position="144"/>
        <end position="271"/>
    </location>
</feature>
<gene>
    <name evidence="3" type="ORF">CFF01_01125</name>
</gene>
<dbReference type="RefSeq" id="WP_088903560.1">
    <property type="nucleotide sequence ID" value="NZ_CP022272.1"/>
</dbReference>
<proteinExistence type="predicted"/>
<feature type="transmembrane region" description="Helical" evidence="1">
    <location>
        <begin position="69"/>
        <end position="91"/>
    </location>
</feature>
<keyword evidence="1" id="KW-0812">Transmembrane</keyword>
<sequence length="293" mass="32451">MQRNLMLGLGLLLLGNVFTALYDVSIKWLPAQSDAAMFLLLRQVTAILMMLPLWFYAGRPRTAFLKLHMMRANSGAVGGLLLILGLLSLPLATVSSLFYSAPLMIIVMGMLFLKERLSGHQILATVLGFIGILVILRPSEMNLAALAVLVSAIVFAANQLMLRWLPSSEAASVTVISYNLLSLPLVLMFVAWQGFVGFSWPVLGIALLSNSFLLAYQLFSVLAYRKAQAGEIAVAEYSGLLFCVLFGWLWFDEWLDPMGWLGAALIVLPTLILPSLSRRWRKFRGLEVVREQT</sequence>
<dbReference type="EMBL" id="CP022272">
    <property type="protein sequence ID" value="ASJ95297.1"/>
    <property type="molecule type" value="Genomic_DNA"/>
</dbReference>
<feature type="transmembrane region" description="Helical" evidence="1">
    <location>
        <begin position="234"/>
        <end position="251"/>
    </location>
</feature>
<organism evidence="3 4">
    <name type="scientific">Shewanella marisflavi</name>
    <dbReference type="NCBI Taxonomy" id="260364"/>
    <lineage>
        <taxon>Bacteria</taxon>
        <taxon>Pseudomonadati</taxon>
        <taxon>Pseudomonadota</taxon>
        <taxon>Gammaproteobacteria</taxon>
        <taxon>Alteromonadales</taxon>
        <taxon>Shewanellaceae</taxon>
        <taxon>Shewanella</taxon>
    </lineage>
</organism>